<evidence type="ECO:0000313" key="1">
    <source>
        <dbReference type="EMBL" id="KAF9458167.1"/>
    </source>
</evidence>
<evidence type="ECO:0008006" key="3">
    <source>
        <dbReference type="Google" id="ProtNLM"/>
    </source>
</evidence>
<dbReference type="InterPro" id="IPR032675">
    <property type="entry name" value="LRR_dom_sf"/>
</dbReference>
<accession>A0A9P6CAC7</accession>
<name>A0A9P6CAC7_9AGAR</name>
<dbReference type="Proteomes" id="UP000807353">
    <property type="component" value="Unassembled WGS sequence"/>
</dbReference>
<dbReference type="OrthoDB" id="3039255at2759"/>
<keyword evidence="2" id="KW-1185">Reference proteome</keyword>
<dbReference type="SUPFAM" id="SSF52047">
    <property type="entry name" value="RNI-like"/>
    <property type="match status" value="1"/>
</dbReference>
<protein>
    <recommendedName>
        <fullName evidence="3">F-box domain-containing protein</fullName>
    </recommendedName>
</protein>
<dbReference type="Gene3D" id="3.80.10.10">
    <property type="entry name" value="Ribonuclease Inhibitor"/>
    <property type="match status" value="1"/>
</dbReference>
<sequence length="481" mass="56032">MEFPFEIWLHISRFIPSYELQGLFCVNHALFNIAMDKRFKLLRFRRRKDIITNITLLQKYKFHSQRVRRLEIWPQIISKIIYDKPISGWKIFHNVITRRITEQPSATTQAIAAMINVISEMTDLTDYVHRCWDCNDLPDLATFSPVVKAGWAAFGHNLQVLILNVALEGYPYIFSPSLTFPHLEFLGINISQAYRTTDCSVIINDLLVPFINNHRISLQSFEVSSYDYLDLNVLFSGLHQLSNLKKVKIDYRFTSLEQTETAGLHHFLHIHSPSLQELDLHFRPANDIHIGNPLPCRWFQQDFLRVQLPNLQSLDLGMEYFAADLHRTAGYLKQYQNSLTYLSLRSVAFTLSELSTLLDVFSGTECLRKLDVNVFHLSPELLDLLEGKVPSLYHLELGFDRFSSALELAYFPVILESFKQLSLFCEALHTHKYLDWKLRHLHIHPLGRILGDMTKCQVAISEALPDLETFMLEWSEFELKR</sequence>
<evidence type="ECO:0000313" key="2">
    <source>
        <dbReference type="Proteomes" id="UP000807353"/>
    </source>
</evidence>
<comment type="caution">
    <text evidence="1">The sequence shown here is derived from an EMBL/GenBank/DDBJ whole genome shotgun (WGS) entry which is preliminary data.</text>
</comment>
<dbReference type="EMBL" id="MU150348">
    <property type="protein sequence ID" value="KAF9458167.1"/>
    <property type="molecule type" value="Genomic_DNA"/>
</dbReference>
<dbReference type="AlphaFoldDB" id="A0A9P6CAC7"/>
<gene>
    <name evidence="1" type="ORF">BDZ94DRAFT_144589</name>
</gene>
<proteinExistence type="predicted"/>
<organism evidence="1 2">
    <name type="scientific">Collybia nuda</name>
    <dbReference type="NCBI Taxonomy" id="64659"/>
    <lineage>
        <taxon>Eukaryota</taxon>
        <taxon>Fungi</taxon>
        <taxon>Dikarya</taxon>
        <taxon>Basidiomycota</taxon>
        <taxon>Agaricomycotina</taxon>
        <taxon>Agaricomycetes</taxon>
        <taxon>Agaricomycetidae</taxon>
        <taxon>Agaricales</taxon>
        <taxon>Tricholomatineae</taxon>
        <taxon>Clitocybaceae</taxon>
        <taxon>Collybia</taxon>
    </lineage>
</organism>
<reference evidence="1" key="1">
    <citation type="submission" date="2020-11" db="EMBL/GenBank/DDBJ databases">
        <authorList>
            <consortium name="DOE Joint Genome Institute"/>
            <person name="Ahrendt S."/>
            <person name="Riley R."/>
            <person name="Andreopoulos W."/>
            <person name="Labutti K."/>
            <person name="Pangilinan J."/>
            <person name="Ruiz-Duenas F.J."/>
            <person name="Barrasa J.M."/>
            <person name="Sanchez-Garcia M."/>
            <person name="Camarero S."/>
            <person name="Miyauchi S."/>
            <person name="Serrano A."/>
            <person name="Linde D."/>
            <person name="Babiker R."/>
            <person name="Drula E."/>
            <person name="Ayuso-Fernandez I."/>
            <person name="Pacheco R."/>
            <person name="Padilla G."/>
            <person name="Ferreira P."/>
            <person name="Barriuso J."/>
            <person name="Kellner H."/>
            <person name="Castanera R."/>
            <person name="Alfaro M."/>
            <person name="Ramirez L."/>
            <person name="Pisabarro A.G."/>
            <person name="Kuo A."/>
            <person name="Tritt A."/>
            <person name="Lipzen A."/>
            <person name="He G."/>
            <person name="Yan M."/>
            <person name="Ng V."/>
            <person name="Cullen D."/>
            <person name="Martin F."/>
            <person name="Rosso M.-N."/>
            <person name="Henrissat B."/>
            <person name="Hibbett D."/>
            <person name="Martinez A.T."/>
            <person name="Grigoriev I.V."/>
        </authorList>
    </citation>
    <scope>NUCLEOTIDE SEQUENCE</scope>
    <source>
        <strain evidence="1">CBS 247.69</strain>
    </source>
</reference>